<protein>
    <submittedName>
        <fullName evidence="1">Uncharacterized protein</fullName>
    </submittedName>
</protein>
<comment type="caution">
    <text evidence="1">The sequence shown here is derived from an EMBL/GenBank/DDBJ whole genome shotgun (WGS) entry which is preliminary data.</text>
</comment>
<reference evidence="1 2" key="1">
    <citation type="submission" date="2019-07" db="EMBL/GenBank/DDBJ databases">
        <title>Whole genome shotgun sequence of Brevifollis gellanilyticus NBRC 108608.</title>
        <authorList>
            <person name="Hosoyama A."/>
            <person name="Uohara A."/>
            <person name="Ohji S."/>
            <person name="Ichikawa N."/>
        </authorList>
    </citation>
    <scope>NUCLEOTIDE SEQUENCE [LARGE SCALE GENOMIC DNA]</scope>
    <source>
        <strain evidence="1 2">NBRC 108608</strain>
    </source>
</reference>
<name>A0A512M2K8_9BACT</name>
<organism evidence="1 2">
    <name type="scientific">Brevifollis gellanilyticus</name>
    <dbReference type="NCBI Taxonomy" id="748831"/>
    <lineage>
        <taxon>Bacteria</taxon>
        <taxon>Pseudomonadati</taxon>
        <taxon>Verrucomicrobiota</taxon>
        <taxon>Verrucomicrobiia</taxon>
        <taxon>Verrucomicrobiales</taxon>
        <taxon>Verrucomicrobiaceae</taxon>
    </lineage>
</organism>
<dbReference type="OrthoDB" id="208599at2"/>
<evidence type="ECO:0000313" key="1">
    <source>
        <dbReference type="EMBL" id="GEP40977.1"/>
    </source>
</evidence>
<proteinExistence type="predicted"/>
<accession>A0A512M2K8</accession>
<evidence type="ECO:0000313" key="2">
    <source>
        <dbReference type="Proteomes" id="UP000321577"/>
    </source>
</evidence>
<gene>
    <name evidence="1" type="ORF">BGE01nite_02680</name>
</gene>
<dbReference type="EMBL" id="BKAG01000001">
    <property type="protein sequence ID" value="GEP40977.1"/>
    <property type="molecule type" value="Genomic_DNA"/>
</dbReference>
<keyword evidence="2" id="KW-1185">Reference proteome</keyword>
<dbReference type="RefSeq" id="WP_146848443.1">
    <property type="nucleotide sequence ID" value="NZ_BKAG01000001.1"/>
</dbReference>
<dbReference type="AlphaFoldDB" id="A0A512M2K8"/>
<sequence>MLRGAQQWLLPYLRFRRHPVRISPDRPLHACIAVCDHYEPLHDTDLAGAQKAVAHWQATWPGLVSSHQDSSGRGPRHSFFYPIEKYEPSLLAPLADLCHQTGSEVEIHLHHDNDTEATLIAKLEKGIADFASHGLLSRDAASGRAKYAFIHGNWALDHSHPSGRKCGVPNELEVLRRTGCYVDMTLPSAPDPCQTSTINATYYAREDGLPKSHDTGTPVEVDQTAKLRNLEDHLLLIQGPLGLNWQRRKWGLIPRLENGDASGSNPPTLERFRLWLELCPRVKNGAPWIFIKLHTHGGISKNYKILLGEAMQRFYRDLASFAQTTPGFHYHFVTARELTNLVHAAEDGKTGSPSQWLDYLHAKPPVLG</sequence>
<dbReference type="Proteomes" id="UP000321577">
    <property type="component" value="Unassembled WGS sequence"/>
</dbReference>